<evidence type="ECO:0000313" key="2">
    <source>
        <dbReference type="EMBL" id="BCS29338.1"/>
    </source>
</evidence>
<sequence>MSKFLDKIKHAMASNKSKSKSSSRGSGSWDYGGEYDSNVLSPSSHEQHRTNDYGTRFGSYGIKPRPGTYGSGDYGPNSRLGSYGTNTSTGSYYNEYDPVRNGRGYGSATNGYGYGSSSAVGAYGADTEVSARQGFGVSARGSGYQNGGISSYDLEDKMESVPAYDEQHRWL</sequence>
<dbReference type="AlphaFoldDB" id="A0A7R7XYM6"/>
<dbReference type="KEGG" id="apuu:APUU_70908S"/>
<proteinExistence type="predicted"/>
<feature type="region of interest" description="Disordered" evidence="1">
    <location>
        <begin position="12"/>
        <end position="82"/>
    </location>
</feature>
<reference evidence="2" key="1">
    <citation type="submission" date="2021-01" db="EMBL/GenBank/DDBJ databases">
        <authorList>
            <consortium name="Aspergillus puulaauensis MK2 genome sequencing consortium"/>
            <person name="Kazuki M."/>
            <person name="Futagami T."/>
        </authorList>
    </citation>
    <scope>NUCLEOTIDE SEQUENCE</scope>
    <source>
        <strain evidence="2">MK2</strain>
    </source>
</reference>
<feature type="compositionally biased region" description="Low complexity" evidence="1">
    <location>
        <begin position="14"/>
        <end position="28"/>
    </location>
</feature>
<evidence type="ECO:0000313" key="3">
    <source>
        <dbReference type="Proteomes" id="UP000654913"/>
    </source>
</evidence>
<dbReference type="Proteomes" id="UP000654913">
    <property type="component" value="Chromosome 7"/>
</dbReference>
<protein>
    <submittedName>
        <fullName evidence="2">Uncharacterized protein</fullName>
    </submittedName>
</protein>
<dbReference type="EMBL" id="AP024449">
    <property type="protein sequence ID" value="BCS29338.1"/>
    <property type="molecule type" value="Genomic_DNA"/>
</dbReference>
<evidence type="ECO:0000256" key="1">
    <source>
        <dbReference type="SAM" id="MobiDB-lite"/>
    </source>
</evidence>
<organism evidence="2 3">
    <name type="scientific">Aspergillus puulaauensis</name>
    <dbReference type="NCBI Taxonomy" id="1220207"/>
    <lineage>
        <taxon>Eukaryota</taxon>
        <taxon>Fungi</taxon>
        <taxon>Dikarya</taxon>
        <taxon>Ascomycota</taxon>
        <taxon>Pezizomycotina</taxon>
        <taxon>Eurotiomycetes</taxon>
        <taxon>Eurotiomycetidae</taxon>
        <taxon>Eurotiales</taxon>
        <taxon>Aspergillaceae</taxon>
        <taxon>Aspergillus</taxon>
    </lineage>
</organism>
<dbReference type="RefSeq" id="XP_041561524.1">
    <property type="nucleotide sequence ID" value="XM_041695833.1"/>
</dbReference>
<gene>
    <name evidence="2" type="ORF">APUU_70908S</name>
</gene>
<name>A0A7R7XYM6_9EURO</name>
<dbReference type="OrthoDB" id="4491657at2759"/>
<keyword evidence="3" id="KW-1185">Reference proteome</keyword>
<accession>A0A7R7XYM6</accession>
<dbReference type="GeneID" id="64979335"/>
<reference evidence="2" key="2">
    <citation type="submission" date="2021-02" db="EMBL/GenBank/DDBJ databases">
        <title>Aspergillus puulaauensis MK2 genome sequence.</title>
        <authorList>
            <person name="Futagami T."/>
            <person name="Mori K."/>
            <person name="Kadooka C."/>
            <person name="Tanaka T."/>
        </authorList>
    </citation>
    <scope>NUCLEOTIDE SEQUENCE</scope>
    <source>
        <strain evidence="2">MK2</strain>
    </source>
</reference>